<evidence type="ECO:0000256" key="1">
    <source>
        <dbReference type="SAM" id="MobiDB-lite"/>
    </source>
</evidence>
<evidence type="ECO:0000313" key="3">
    <source>
        <dbReference type="EMBL" id="CAK0792063.1"/>
    </source>
</evidence>
<protein>
    <recommendedName>
        <fullName evidence="5">Cyclic nucleotide-binding domain-containing protein</fullName>
    </recommendedName>
</protein>
<accession>A0ABN9PGL0</accession>
<sequence length="726" mass="79547">MACAWHAIGTRAHADTGMYWTATIDLEYTESGEIYQYLTSLHWSVATFLGGNFEMYCRNSIERAVSIGYTMAGLVYGSILISLLSAALVDRNEARKLQTQRLVTLRRYLRERKIDQSIAVLVQQQITERLGKKEALSEKEVDSLGYLSKALRYELKLDMFRRHITTHPLFDLWAAIDKRALQSLCAETLDFQNILAKDDLFTVGAKAVAAYYVVKGLFHYAADATALASPSVVRKKTSLTMSSVEFDEAMGIESGAWLAEACLWVDWSHAGTAEAVQASQVLTVNGEGVCRAMAAHPHVRDITVQYCTFFHKAVTQARPPEDYPDDLRVPRAEFSSLVLRMDRDIQVTVGLHAIAKMKVNAGVGRFMILTGKDDKLDTLKNEVESGKSTLLVSATGEVERFVSLVAVRLVNKEKQLLVQLAKQENQQESIKADCALPAQKKPSGVSVEESLDRILADKLSQFTGGADAKTVVHDIPQPDVRIEESKLFGIKTKYLRYVCTVLVVEASHSPASRVATVRSTGTTDAIAAPLAVGRRGSRGSFGAQSEPGEDPLANGVEDGGVLRGLLDRNVHPVEADGKITWYAWVSEDEFAFLRRTEAKPLLLRWLASCSPSQAERPFDRDVSDVGSGVISPRTLAQRMMSPWHQAQAADQSPRGVGHTPAGASSAQTGASVPEGTTRGDGSHTTTPRHAPVHPSETRQAGSEEVTSEMSLAEEFHQEGHRPQAVL</sequence>
<dbReference type="Proteomes" id="UP001189429">
    <property type="component" value="Unassembled WGS sequence"/>
</dbReference>
<keyword evidence="4" id="KW-1185">Reference proteome</keyword>
<dbReference type="PANTHER" id="PTHR10217:SF435">
    <property type="entry name" value="POTASSIUM VOLTAGE-GATED CHANNEL PROTEIN EAG"/>
    <property type="match status" value="1"/>
</dbReference>
<feature type="region of interest" description="Disordered" evidence="1">
    <location>
        <begin position="638"/>
        <end position="726"/>
    </location>
</feature>
<feature type="transmembrane region" description="Helical" evidence="2">
    <location>
        <begin position="65"/>
        <end position="89"/>
    </location>
</feature>
<name>A0ABN9PGL0_9DINO</name>
<dbReference type="SUPFAM" id="SSF51206">
    <property type="entry name" value="cAMP-binding domain-like"/>
    <property type="match status" value="1"/>
</dbReference>
<organism evidence="3 4">
    <name type="scientific">Prorocentrum cordatum</name>
    <dbReference type="NCBI Taxonomy" id="2364126"/>
    <lineage>
        <taxon>Eukaryota</taxon>
        <taxon>Sar</taxon>
        <taxon>Alveolata</taxon>
        <taxon>Dinophyceae</taxon>
        <taxon>Prorocentrales</taxon>
        <taxon>Prorocentraceae</taxon>
        <taxon>Prorocentrum</taxon>
    </lineage>
</organism>
<evidence type="ECO:0000256" key="2">
    <source>
        <dbReference type="SAM" id="Phobius"/>
    </source>
</evidence>
<gene>
    <name evidence="3" type="ORF">PCOR1329_LOCUS2779</name>
</gene>
<evidence type="ECO:0000313" key="4">
    <source>
        <dbReference type="Proteomes" id="UP001189429"/>
    </source>
</evidence>
<keyword evidence="2" id="KW-1133">Transmembrane helix</keyword>
<comment type="caution">
    <text evidence="3">The sequence shown here is derived from an EMBL/GenBank/DDBJ whole genome shotgun (WGS) entry which is preliminary data.</text>
</comment>
<dbReference type="InterPro" id="IPR018490">
    <property type="entry name" value="cNMP-bd_dom_sf"/>
</dbReference>
<proteinExistence type="predicted"/>
<dbReference type="EMBL" id="CAUYUJ010000703">
    <property type="protein sequence ID" value="CAK0792063.1"/>
    <property type="molecule type" value="Genomic_DNA"/>
</dbReference>
<dbReference type="InterPro" id="IPR050818">
    <property type="entry name" value="KCNH_animal-type"/>
</dbReference>
<reference evidence="3" key="1">
    <citation type="submission" date="2023-10" db="EMBL/GenBank/DDBJ databases">
        <authorList>
            <person name="Chen Y."/>
            <person name="Shah S."/>
            <person name="Dougan E. K."/>
            <person name="Thang M."/>
            <person name="Chan C."/>
        </authorList>
    </citation>
    <scope>NUCLEOTIDE SEQUENCE [LARGE SCALE GENOMIC DNA]</scope>
</reference>
<feature type="compositionally biased region" description="Basic and acidic residues" evidence="1">
    <location>
        <begin position="713"/>
        <end position="726"/>
    </location>
</feature>
<evidence type="ECO:0008006" key="5">
    <source>
        <dbReference type="Google" id="ProtNLM"/>
    </source>
</evidence>
<dbReference type="PANTHER" id="PTHR10217">
    <property type="entry name" value="VOLTAGE AND LIGAND GATED POTASSIUM CHANNEL"/>
    <property type="match status" value="1"/>
</dbReference>
<keyword evidence="2" id="KW-0472">Membrane</keyword>
<keyword evidence="2" id="KW-0812">Transmembrane</keyword>